<feature type="region of interest" description="Disordered" evidence="1">
    <location>
        <begin position="1"/>
        <end position="37"/>
    </location>
</feature>
<proteinExistence type="predicted"/>
<accession>A0A2I9D134</accession>
<keyword evidence="3" id="KW-1185">Reference proteome</keyword>
<evidence type="ECO:0000313" key="2">
    <source>
        <dbReference type="EMBL" id="GBF08269.1"/>
    </source>
</evidence>
<name>A0A2I9D134_9DEIO</name>
<feature type="non-terminal residue" evidence="2">
    <location>
        <position position="1"/>
    </location>
</feature>
<dbReference type="AlphaFoldDB" id="A0A2I9D134"/>
<dbReference type="EMBL" id="BFAG01000040">
    <property type="protein sequence ID" value="GBF08269.1"/>
    <property type="molecule type" value="Genomic_DNA"/>
</dbReference>
<evidence type="ECO:0000313" key="3">
    <source>
        <dbReference type="Proteomes" id="UP000236569"/>
    </source>
</evidence>
<organism evidence="2 3">
    <name type="scientific">Deinococcus aerius</name>
    <dbReference type="NCBI Taxonomy" id="200253"/>
    <lineage>
        <taxon>Bacteria</taxon>
        <taxon>Thermotogati</taxon>
        <taxon>Deinococcota</taxon>
        <taxon>Deinococci</taxon>
        <taxon>Deinococcales</taxon>
        <taxon>Deinococcaceae</taxon>
        <taxon>Deinococcus</taxon>
    </lineage>
</organism>
<comment type="caution">
    <text evidence="2">The sequence shown here is derived from an EMBL/GenBank/DDBJ whole genome shotgun (WGS) entry which is preliminary data.</text>
</comment>
<reference evidence="3" key="1">
    <citation type="submission" date="2018-01" db="EMBL/GenBank/DDBJ databases">
        <title>Draft Genome Sequence of the Radioresistant Bacterium Deinococcus aerius TR0125, Isolated from the Higher Atmosphere above Japan.</title>
        <authorList>
            <person name="Satoh K."/>
            <person name="Arai H."/>
            <person name="Sanzen T."/>
            <person name="Kawaguchi Y."/>
            <person name="Hayashi H."/>
            <person name="Yokobori S."/>
            <person name="Yamagishi A."/>
            <person name="Oono Y."/>
            <person name="Narumi I."/>
        </authorList>
    </citation>
    <scope>NUCLEOTIDE SEQUENCE [LARGE SCALE GENOMIC DNA]</scope>
    <source>
        <strain evidence="3">TR0125</strain>
    </source>
</reference>
<protein>
    <submittedName>
        <fullName evidence="2">Uncharacterized protein</fullName>
    </submittedName>
</protein>
<gene>
    <name evidence="2" type="ORF">DAERI_400001</name>
</gene>
<sequence>LPPEDEDEAEVRVSPDDDGDYTLPPQDISPDQEVMHV</sequence>
<evidence type="ECO:0000256" key="1">
    <source>
        <dbReference type="SAM" id="MobiDB-lite"/>
    </source>
</evidence>
<dbReference type="Proteomes" id="UP000236569">
    <property type="component" value="Unassembled WGS sequence"/>
</dbReference>